<organism evidence="2 3">
    <name type="scientific">Rhizobium sullae</name>
    <name type="common">Rhizobium hedysari</name>
    <dbReference type="NCBI Taxonomy" id="50338"/>
    <lineage>
        <taxon>Bacteria</taxon>
        <taxon>Pseudomonadati</taxon>
        <taxon>Pseudomonadota</taxon>
        <taxon>Alphaproteobacteria</taxon>
        <taxon>Hyphomicrobiales</taxon>
        <taxon>Rhizobiaceae</taxon>
        <taxon>Rhizobium/Agrobacterium group</taxon>
        <taxon>Rhizobium</taxon>
    </lineage>
</organism>
<dbReference type="RefSeq" id="WP_132567197.1">
    <property type="nucleotide sequence ID" value="NZ_SMBH01000017.1"/>
</dbReference>
<evidence type="ECO:0000256" key="1">
    <source>
        <dbReference type="SAM" id="MobiDB-lite"/>
    </source>
</evidence>
<dbReference type="EMBL" id="SMBH01000017">
    <property type="protein sequence ID" value="TCU11665.1"/>
    <property type="molecule type" value="Genomic_DNA"/>
</dbReference>
<evidence type="ECO:0000313" key="3">
    <source>
        <dbReference type="Proteomes" id="UP000294576"/>
    </source>
</evidence>
<evidence type="ECO:0000313" key="2">
    <source>
        <dbReference type="EMBL" id="TCU11665.1"/>
    </source>
</evidence>
<reference evidence="2 3" key="1">
    <citation type="submission" date="2019-03" db="EMBL/GenBank/DDBJ databases">
        <title>Genomic Encyclopedia of Type Strains, Phase IV (KMG-V): Genome sequencing to study the core and pangenomes of soil and plant-associated prokaryotes.</title>
        <authorList>
            <person name="Whitman W."/>
        </authorList>
    </citation>
    <scope>NUCLEOTIDE SEQUENCE [LARGE SCALE GENOMIC DNA]</scope>
    <source>
        <strain evidence="2 3">Hc14</strain>
    </source>
</reference>
<accession>A0A4R3Q2Y4</accession>
<feature type="region of interest" description="Disordered" evidence="1">
    <location>
        <begin position="65"/>
        <end position="88"/>
    </location>
</feature>
<gene>
    <name evidence="2" type="ORF">EV132_1175</name>
</gene>
<sequence>MLDYTVCIMRNIAKQHYYIAKQHLYIALHKVVYLLLLTPFERLILFDGFRLQGFAEWERQSLVGTRMGNNGAPPTLPNRDTLTEAHVP</sequence>
<comment type="caution">
    <text evidence="2">The sequence shown here is derived from an EMBL/GenBank/DDBJ whole genome shotgun (WGS) entry which is preliminary data.</text>
</comment>
<proteinExistence type="predicted"/>
<dbReference type="Proteomes" id="UP000294576">
    <property type="component" value="Unassembled WGS sequence"/>
</dbReference>
<name>A0A4R3Q2Y4_RHISU</name>
<dbReference type="AlphaFoldDB" id="A0A4R3Q2Y4"/>
<protein>
    <submittedName>
        <fullName evidence="2">Uncharacterized protein</fullName>
    </submittedName>
</protein>